<gene>
    <name evidence="1" type="ORF">BD833_108139</name>
</gene>
<dbReference type="Gene3D" id="3.10.20.90">
    <property type="entry name" value="Phosphatidylinositol 3-kinase Catalytic Subunit, Chain A, domain 1"/>
    <property type="match status" value="1"/>
</dbReference>
<dbReference type="Proteomes" id="UP000322499">
    <property type="component" value="Unassembled WGS sequence"/>
</dbReference>
<dbReference type="Pfam" id="PF08817">
    <property type="entry name" value="YukD"/>
    <property type="match status" value="1"/>
</dbReference>
<keyword evidence="2" id="KW-1185">Reference proteome</keyword>
<protein>
    <submittedName>
        <fullName evidence="1">Type VII secretion system (Wss) protein YukD</fullName>
    </submittedName>
</protein>
<organism evidence="1 2">
    <name type="scientific">Blastococcus xanthinilyticus</name>
    <dbReference type="NCBI Taxonomy" id="1564164"/>
    <lineage>
        <taxon>Bacteria</taxon>
        <taxon>Bacillati</taxon>
        <taxon>Actinomycetota</taxon>
        <taxon>Actinomycetes</taxon>
        <taxon>Geodermatophilales</taxon>
        <taxon>Geodermatophilaceae</taxon>
        <taxon>Blastococcus</taxon>
    </lineage>
</organism>
<dbReference type="InterPro" id="IPR024962">
    <property type="entry name" value="YukD-like"/>
</dbReference>
<dbReference type="RefSeq" id="WP_166533668.1">
    <property type="nucleotide sequence ID" value="NZ_VNHW01000008.1"/>
</dbReference>
<evidence type="ECO:0000313" key="1">
    <source>
        <dbReference type="EMBL" id="TYP86854.1"/>
    </source>
</evidence>
<name>A0A5S5CUV1_9ACTN</name>
<proteinExistence type="predicted"/>
<evidence type="ECO:0000313" key="2">
    <source>
        <dbReference type="Proteomes" id="UP000322499"/>
    </source>
</evidence>
<reference evidence="1 2" key="1">
    <citation type="submission" date="2019-07" db="EMBL/GenBank/DDBJ databases">
        <title>Genomic Encyclopedia of Archaeal and Bacterial Type Strains, Phase II (KMG-II): from individual species to whole genera.</title>
        <authorList>
            <person name="Goeker M."/>
        </authorList>
    </citation>
    <scope>NUCLEOTIDE SEQUENCE [LARGE SCALE GENOMIC DNA]</scope>
    <source>
        <strain evidence="1 2">DSM 46842</strain>
    </source>
</reference>
<dbReference type="EMBL" id="VNHW01000008">
    <property type="protein sequence ID" value="TYP86854.1"/>
    <property type="molecule type" value="Genomic_DNA"/>
</dbReference>
<dbReference type="AlphaFoldDB" id="A0A5S5CUV1"/>
<sequence length="68" mass="7083">MTARTSRITLAGTRRRVDLAVDSTTAVGVLLPDVLEVLDEPAGAAPEGFVLTLPDGRALPRARASAAR</sequence>
<comment type="caution">
    <text evidence="1">The sequence shown here is derived from an EMBL/GenBank/DDBJ whole genome shotgun (WGS) entry which is preliminary data.</text>
</comment>
<accession>A0A5S5CUV1</accession>